<evidence type="ECO:0000313" key="3">
    <source>
        <dbReference type="EMBL" id="CAG5053831.1"/>
    </source>
</evidence>
<sequence length="195" mass="22477">MDAQSQRVARWLEETDEEEENDLEDLPSSEDEEDCCLEERHDSESEQESDVGEQIIPDTPSVLQPLSESSSDEDVPLANLRIYKSKSGLEWQATPYRTSVRSQASNIRSRICGPKNDASACKTPISCFELYFNEETIDIITRCTNIYIDKIKTKYQRQRDAKNTDYTEIRAMIGMLLMMGVEKKWSKNTERFLGQ</sequence>
<evidence type="ECO:0000313" key="4">
    <source>
        <dbReference type="Proteomes" id="UP000691718"/>
    </source>
</evidence>
<reference evidence="3" key="1">
    <citation type="submission" date="2021-04" db="EMBL/GenBank/DDBJ databases">
        <authorList>
            <person name="Tunstrom K."/>
        </authorList>
    </citation>
    <scope>NUCLEOTIDE SEQUENCE</scope>
</reference>
<proteinExistence type="predicted"/>
<name>A0A8S3Y7U9_PARAO</name>
<gene>
    <name evidence="3" type="ORF">PAPOLLO_LOCUS25769</name>
</gene>
<organism evidence="3 4">
    <name type="scientific">Parnassius apollo</name>
    <name type="common">Apollo butterfly</name>
    <name type="synonym">Papilio apollo</name>
    <dbReference type="NCBI Taxonomy" id="110799"/>
    <lineage>
        <taxon>Eukaryota</taxon>
        <taxon>Metazoa</taxon>
        <taxon>Ecdysozoa</taxon>
        <taxon>Arthropoda</taxon>
        <taxon>Hexapoda</taxon>
        <taxon>Insecta</taxon>
        <taxon>Pterygota</taxon>
        <taxon>Neoptera</taxon>
        <taxon>Endopterygota</taxon>
        <taxon>Lepidoptera</taxon>
        <taxon>Glossata</taxon>
        <taxon>Ditrysia</taxon>
        <taxon>Papilionoidea</taxon>
        <taxon>Papilionidae</taxon>
        <taxon>Parnassiinae</taxon>
        <taxon>Parnassini</taxon>
        <taxon>Parnassius</taxon>
        <taxon>Parnassius</taxon>
    </lineage>
</organism>
<feature type="compositionally biased region" description="Acidic residues" evidence="1">
    <location>
        <begin position="14"/>
        <end position="36"/>
    </location>
</feature>
<evidence type="ECO:0000256" key="1">
    <source>
        <dbReference type="SAM" id="MobiDB-lite"/>
    </source>
</evidence>
<dbReference type="Pfam" id="PF13843">
    <property type="entry name" value="DDE_Tnp_1_7"/>
    <property type="match status" value="1"/>
</dbReference>
<accession>A0A8S3Y7U9</accession>
<dbReference type="EMBL" id="CAJQZP010001557">
    <property type="protein sequence ID" value="CAG5053831.1"/>
    <property type="molecule type" value="Genomic_DNA"/>
</dbReference>
<dbReference type="AlphaFoldDB" id="A0A8S3Y7U9"/>
<keyword evidence="4" id="KW-1185">Reference proteome</keyword>
<feature type="domain" description="PiggyBac transposable element-derived protein" evidence="2">
    <location>
        <begin position="123"/>
        <end position="183"/>
    </location>
</feature>
<protein>
    <submittedName>
        <fullName evidence="3">(apollo) hypothetical protein</fullName>
    </submittedName>
</protein>
<evidence type="ECO:0000259" key="2">
    <source>
        <dbReference type="Pfam" id="PF13843"/>
    </source>
</evidence>
<feature type="region of interest" description="Disordered" evidence="1">
    <location>
        <begin position="1"/>
        <end position="72"/>
    </location>
</feature>
<dbReference type="Proteomes" id="UP000691718">
    <property type="component" value="Unassembled WGS sequence"/>
</dbReference>
<dbReference type="OrthoDB" id="7502421at2759"/>
<comment type="caution">
    <text evidence="3">The sequence shown here is derived from an EMBL/GenBank/DDBJ whole genome shotgun (WGS) entry which is preliminary data.</text>
</comment>
<dbReference type="InterPro" id="IPR029526">
    <property type="entry name" value="PGBD"/>
</dbReference>